<evidence type="ECO:0000313" key="11">
    <source>
        <dbReference type="Proteomes" id="UP001524473"/>
    </source>
</evidence>
<evidence type="ECO:0000256" key="5">
    <source>
        <dbReference type="ARBA" id="ARBA00022989"/>
    </source>
</evidence>
<dbReference type="PROSITE" id="PS50893">
    <property type="entry name" value="ABC_TRANSPORTER_2"/>
    <property type="match status" value="1"/>
</dbReference>
<keyword evidence="2 7" id="KW-0812">Transmembrane</keyword>
<keyword evidence="3" id="KW-0547">Nucleotide-binding</keyword>
<comment type="caution">
    <text evidence="10">The sequence shown here is derived from an EMBL/GenBank/DDBJ whole genome shotgun (WGS) entry which is preliminary data.</text>
</comment>
<dbReference type="PANTHER" id="PTHR43394:SF1">
    <property type="entry name" value="ATP-BINDING CASSETTE SUB-FAMILY B MEMBER 10, MITOCHONDRIAL"/>
    <property type="match status" value="1"/>
</dbReference>
<evidence type="ECO:0000256" key="3">
    <source>
        <dbReference type="ARBA" id="ARBA00022741"/>
    </source>
</evidence>
<dbReference type="Pfam" id="PF00664">
    <property type="entry name" value="ABC_membrane"/>
    <property type="match status" value="1"/>
</dbReference>
<dbReference type="InterPro" id="IPR036640">
    <property type="entry name" value="ABC1_TM_sf"/>
</dbReference>
<dbReference type="InterPro" id="IPR027417">
    <property type="entry name" value="P-loop_NTPase"/>
</dbReference>
<sequence length="610" mass="68149">MKNKKTQKQSNILRFYSFTKGFRAKFLISVLMVVVAVIANYMTPQVIRVTVDSVINDNPFNLPGFMSSWIDAIGGREMLRTHIVICAAISLFFAALSGLSNYASRMNLARACEGTVARIRDTLFDHIQHLPYAWHNTHQTGDIIQRCTQDVDLVRNFVSDQLMECIRTVLLIAVSLALMFSMNVELSLLVTAFLPVVIGISLGFYVVTGRRFRVADETEGELTALVQENLTGVRVVRAFGREKFEIDRFNQKNEYFTNLWVKLGKIMGVNWGLGDFMAGFQVLVIIVAGVFFVERGTLTEGEFLAFTAYNSMLVWPARNLGRLLGELSKTTISSTRLFDILDAEQERDCDAPVKPDMNGDIVFDHVNFGYSDSSEVLKDVSFTVKAGTTFGILGATGSGKSTLMYLLDRLYELPEGCGTITVGGVDIRRIDLAHLRSHIGIVLQEPFLFSKTFRESISDGAARHDEETVRHYARLAVIDDAIENFSQGYDTPIGERGVTISGGQKQRVAIARMLMQDTPIKVFDDSMSAVDMETDAKIRKSIQHNVHGTTILIAHRITTLMNADQIMVLDHGEVVQLGTHQELSQQEGIYKRIFDMQSGKSDPDFPQEVS</sequence>
<feature type="transmembrane region" description="Helical" evidence="7">
    <location>
        <begin position="188"/>
        <end position="207"/>
    </location>
</feature>
<dbReference type="EMBL" id="JANFZH010000008">
    <property type="protein sequence ID" value="MCQ4839314.1"/>
    <property type="molecule type" value="Genomic_DNA"/>
</dbReference>
<feature type="transmembrane region" description="Helical" evidence="7">
    <location>
        <begin position="21"/>
        <end position="42"/>
    </location>
</feature>
<keyword evidence="11" id="KW-1185">Reference proteome</keyword>
<feature type="transmembrane region" description="Helical" evidence="7">
    <location>
        <begin position="79"/>
        <end position="100"/>
    </location>
</feature>
<accession>A0ABT1RXD0</accession>
<evidence type="ECO:0000256" key="6">
    <source>
        <dbReference type="ARBA" id="ARBA00023136"/>
    </source>
</evidence>
<dbReference type="SUPFAM" id="SSF52540">
    <property type="entry name" value="P-loop containing nucleoside triphosphate hydrolases"/>
    <property type="match status" value="1"/>
</dbReference>
<dbReference type="Gene3D" id="1.20.1560.10">
    <property type="entry name" value="ABC transporter type 1, transmembrane domain"/>
    <property type="match status" value="1"/>
</dbReference>
<dbReference type="PROSITE" id="PS00211">
    <property type="entry name" value="ABC_TRANSPORTER_1"/>
    <property type="match status" value="1"/>
</dbReference>
<evidence type="ECO:0000256" key="4">
    <source>
        <dbReference type="ARBA" id="ARBA00022840"/>
    </source>
</evidence>
<keyword evidence="4 10" id="KW-0067">ATP-binding</keyword>
<dbReference type="SUPFAM" id="SSF90123">
    <property type="entry name" value="ABC transporter transmembrane region"/>
    <property type="match status" value="1"/>
</dbReference>
<evidence type="ECO:0000313" key="10">
    <source>
        <dbReference type="EMBL" id="MCQ4839314.1"/>
    </source>
</evidence>
<gene>
    <name evidence="10" type="ORF">NE695_05215</name>
</gene>
<dbReference type="SMART" id="SM00382">
    <property type="entry name" value="AAA"/>
    <property type="match status" value="1"/>
</dbReference>
<proteinExistence type="predicted"/>
<dbReference type="GeneID" id="90531018"/>
<evidence type="ECO:0000259" key="9">
    <source>
        <dbReference type="PROSITE" id="PS50929"/>
    </source>
</evidence>
<feature type="transmembrane region" description="Helical" evidence="7">
    <location>
        <begin position="272"/>
        <end position="293"/>
    </location>
</feature>
<dbReference type="InterPro" id="IPR003593">
    <property type="entry name" value="AAA+_ATPase"/>
</dbReference>
<evidence type="ECO:0000256" key="7">
    <source>
        <dbReference type="SAM" id="Phobius"/>
    </source>
</evidence>
<evidence type="ECO:0000259" key="8">
    <source>
        <dbReference type="PROSITE" id="PS50893"/>
    </source>
</evidence>
<keyword evidence="6 7" id="KW-0472">Membrane</keyword>
<dbReference type="InterPro" id="IPR017871">
    <property type="entry name" value="ABC_transporter-like_CS"/>
</dbReference>
<dbReference type="CDD" id="cd18542">
    <property type="entry name" value="ABC_6TM_YknU_like"/>
    <property type="match status" value="1"/>
</dbReference>
<dbReference type="InterPro" id="IPR003439">
    <property type="entry name" value="ABC_transporter-like_ATP-bd"/>
</dbReference>
<dbReference type="GO" id="GO:0005524">
    <property type="term" value="F:ATP binding"/>
    <property type="evidence" value="ECO:0007669"/>
    <property type="project" value="UniProtKB-KW"/>
</dbReference>
<dbReference type="Proteomes" id="UP001524473">
    <property type="component" value="Unassembled WGS sequence"/>
</dbReference>
<feature type="domain" description="ABC transporter" evidence="8">
    <location>
        <begin position="361"/>
        <end position="596"/>
    </location>
</feature>
<dbReference type="PANTHER" id="PTHR43394">
    <property type="entry name" value="ATP-DEPENDENT PERMEASE MDL1, MITOCHONDRIAL"/>
    <property type="match status" value="1"/>
</dbReference>
<name>A0ABT1RXD0_9FIRM</name>
<evidence type="ECO:0000256" key="2">
    <source>
        <dbReference type="ARBA" id="ARBA00022692"/>
    </source>
</evidence>
<comment type="subcellular location">
    <subcellularLocation>
        <location evidence="1">Cell membrane</location>
        <topology evidence="1">Multi-pass membrane protein</topology>
    </subcellularLocation>
</comment>
<feature type="domain" description="ABC transmembrane type-1" evidence="9">
    <location>
        <begin position="27"/>
        <end position="329"/>
    </location>
</feature>
<dbReference type="InterPro" id="IPR011527">
    <property type="entry name" value="ABC1_TM_dom"/>
</dbReference>
<organism evidence="10 11">
    <name type="scientific">Neglectibacter timonensis</name>
    <dbReference type="NCBI Taxonomy" id="1776382"/>
    <lineage>
        <taxon>Bacteria</taxon>
        <taxon>Bacillati</taxon>
        <taxon>Bacillota</taxon>
        <taxon>Clostridia</taxon>
        <taxon>Eubacteriales</taxon>
        <taxon>Oscillospiraceae</taxon>
        <taxon>Neglectibacter</taxon>
    </lineage>
</organism>
<dbReference type="InterPro" id="IPR039421">
    <property type="entry name" value="Type_1_exporter"/>
</dbReference>
<reference evidence="10 11" key="1">
    <citation type="submission" date="2022-06" db="EMBL/GenBank/DDBJ databases">
        <title>Isolation of gut microbiota from human fecal samples.</title>
        <authorList>
            <person name="Pamer E.G."/>
            <person name="Barat B."/>
            <person name="Waligurski E."/>
            <person name="Medina S."/>
            <person name="Paddock L."/>
            <person name="Mostad J."/>
        </authorList>
    </citation>
    <scope>NUCLEOTIDE SEQUENCE [LARGE SCALE GENOMIC DNA]</scope>
    <source>
        <strain evidence="10 11">DFI.9.73</strain>
    </source>
</reference>
<protein>
    <submittedName>
        <fullName evidence="10">ABC transporter ATP-binding protein/permease</fullName>
    </submittedName>
</protein>
<feature type="transmembrane region" description="Helical" evidence="7">
    <location>
        <begin position="165"/>
        <end position="182"/>
    </location>
</feature>
<evidence type="ECO:0000256" key="1">
    <source>
        <dbReference type="ARBA" id="ARBA00004651"/>
    </source>
</evidence>
<dbReference type="Gene3D" id="3.40.50.300">
    <property type="entry name" value="P-loop containing nucleotide triphosphate hydrolases"/>
    <property type="match status" value="1"/>
</dbReference>
<keyword evidence="5 7" id="KW-1133">Transmembrane helix</keyword>
<dbReference type="PROSITE" id="PS50929">
    <property type="entry name" value="ABC_TM1F"/>
    <property type="match status" value="1"/>
</dbReference>
<dbReference type="Pfam" id="PF00005">
    <property type="entry name" value="ABC_tran"/>
    <property type="match status" value="1"/>
</dbReference>
<dbReference type="RefSeq" id="WP_066860495.1">
    <property type="nucleotide sequence ID" value="NZ_CABKVV010000009.1"/>
</dbReference>